<evidence type="ECO:0000313" key="2">
    <source>
        <dbReference type="EMBL" id="KEQ84165.1"/>
    </source>
</evidence>
<dbReference type="EMBL" id="KL584983">
    <property type="protein sequence ID" value="KEQ84165.1"/>
    <property type="molecule type" value="Genomic_DNA"/>
</dbReference>
<sequence length="198" mass="22057">MLDLLADPQKTAIAIAYTFDLRLSSDETCTRLSITRKSLDALVRYIREQTVPTDGLQTLLNITDPQKRQISPGSKVSLALRDGIRQDGRMKSGSGVVDAVRSTLVELQGRGVLSSFIWGLDEWMVEEVANGEGHCQADPSGQEKLWNKKRERSENGSEDGVGEEVEEVFDDDREPPTPPRLRKRYAPGEICTKAARKK</sequence>
<accession>A0A074XFB3</accession>
<dbReference type="GeneID" id="40752136"/>
<dbReference type="RefSeq" id="XP_029760352.1">
    <property type="nucleotide sequence ID" value="XM_029909830.1"/>
</dbReference>
<name>A0A074XFB3_AURPU</name>
<feature type="region of interest" description="Disordered" evidence="1">
    <location>
        <begin position="132"/>
        <end position="188"/>
    </location>
</feature>
<dbReference type="Proteomes" id="UP000030706">
    <property type="component" value="Unassembled WGS sequence"/>
</dbReference>
<keyword evidence="3" id="KW-1185">Reference proteome</keyword>
<evidence type="ECO:0000256" key="1">
    <source>
        <dbReference type="SAM" id="MobiDB-lite"/>
    </source>
</evidence>
<proteinExistence type="predicted"/>
<feature type="compositionally biased region" description="Basic and acidic residues" evidence="1">
    <location>
        <begin position="145"/>
        <end position="155"/>
    </location>
</feature>
<protein>
    <submittedName>
        <fullName evidence="2">Uncharacterized protein</fullName>
    </submittedName>
</protein>
<gene>
    <name evidence="2" type="ORF">M438DRAFT_406224</name>
</gene>
<evidence type="ECO:0000313" key="3">
    <source>
        <dbReference type="Proteomes" id="UP000030706"/>
    </source>
</evidence>
<feature type="compositionally biased region" description="Acidic residues" evidence="1">
    <location>
        <begin position="156"/>
        <end position="173"/>
    </location>
</feature>
<organism evidence="2 3">
    <name type="scientific">Aureobasidium pullulans EXF-150</name>
    <dbReference type="NCBI Taxonomy" id="1043002"/>
    <lineage>
        <taxon>Eukaryota</taxon>
        <taxon>Fungi</taxon>
        <taxon>Dikarya</taxon>
        <taxon>Ascomycota</taxon>
        <taxon>Pezizomycotina</taxon>
        <taxon>Dothideomycetes</taxon>
        <taxon>Dothideomycetidae</taxon>
        <taxon>Dothideales</taxon>
        <taxon>Saccotheciaceae</taxon>
        <taxon>Aureobasidium</taxon>
    </lineage>
</organism>
<dbReference type="AlphaFoldDB" id="A0A074XFB3"/>
<reference evidence="2 3" key="1">
    <citation type="journal article" date="2014" name="BMC Genomics">
        <title>Genome sequencing of four Aureobasidium pullulans varieties: biotechnological potential, stress tolerance, and description of new species.</title>
        <authorList>
            <person name="Gostin Ar C."/>
            <person name="Ohm R.A."/>
            <person name="Kogej T."/>
            <person name="Sonjak S."/>
            <person name="Turk M."/>
            <person name="Zajc J."/>
            <person name="Zalar P."/>
            <person name="Grube M."/>
            <person name="Sun H."/>
            <person name="Han J."/>
            <person name="Sharma A."/>
            <person name="Chiniquy J."/>
            <person name="Ngan C.Y."/>
            <person name="Lipzen A."/>
            <person name="Barry K."/>
            <person name="Grigoriev I.V."/>
            <person name="Gunde-Cimerman N."/>
        </authorList>
    </citation>
    <scope>NUCLEOTIDE SEQUENCE [LARGE SCALE GENOMIC DNA]</scope>
    <source>
        <strain evidence="2 3">EXF-150</strain>
    </source>
</reference>
<dbReference type="HOGENOM" id="CLU_1377857_0_0_1"/>